<feature type="compositionally biased region" description="Low complexity" evidence="1">
    <location>
        <begin position="200"/>
        <end position="215"/>
    </location>
</feature>
<reference evidence="4" key="2">
    <citation type="submission" date="2015-01" db="EMBL/GenBank/DDBJ databases">
        <title>Evolutionary Origins and Diversification of the Mycorrhizal Mutualists.</title>
        <authorList>
            <consortium name="DOE Joint Genome Institute"/>
            <consortium name="Mycorrhizal Genomics Consortium"/>
            <person name="Kohler A."/>
            <person name="Kuo A."/>
            <person name="Nagy L.G."/>
            <person name="Floudas D."/>
            <person name="Copeland A."/>
            <person name="Barry K.W."/>
            <person name="Cichocki N."/>
            <person name="Veneault-Fourrey C."/>
            <person name="LaButti K."/>
            <person name="Lindquist E.A."/>
            <person name="Lipzen A."/>
            <person name="Lundell T."/>
            <person name="Morin E."/>
            <person name="Murat C."/>
            <person name="Riley R."/>
            <person name="Ohm R."/>
            <person name="Sun H."/>
            <person name="Tunlid A."/>
            <person name="Henrissat B."/>
            <person name="Grigoriev I.V."/>
            <person name="Hibbett D.S."/>
            <person name="Martin F."/>
        </authorList>
    </citation>
    <scope>NUCLEOTIDE SEQUENCE [LARGE SCALE GENOMIC DNA]</scope>
    <source>
        <strain evidence="4">UH-Slu-Lm8-n1</strain>
    </source>
</reference>
<feature type="region of interest" description="Disordered" evidence="1">
    <location>
        <begin position="167"/>
        <end position="215"/>
    </location>
</feature>
<accession>A0A0D0AWK3</accession>
<organism evidence="3 4">
    <name type="scientific">Suillus luteus UH-Slu-Lm8-n1</name>
    <dbReference type="NCBI Taxonomy" id="930992"/>
    <lineage>
        <taxon>Eukaryota</taxon>
        <taxon>Fungi</taxon>
        <taxon>Dikarya</taxon>
        <taxon>Basidiomycota</taxon>
        <taxon>Agaricomycotina</taxon>
        <taxon>Agaricomycetes</taxon>
        <taxon>Agaricomycetidae</taxon>
        <taxon>Boletales</taxon>
        <taxon>Suillineae</taxon>
        <taxon>Suillaceae</taxon>
        <taxon>Suillus</taxon>
    </lineage>
</organism>
<evidence type="ECO:0000256" key="1">
    <source>
        <dbReference type="SAM" id="MobiDB-lite"/>
    </source>
</evidence>
<dbReference type="InParanoid" id="A0A0D0AWK3"/>
<evidence type="ECO:0000313" key="3">
    <source>
        <dbReference type="EMBL" id="KIK46056.1"/>
    </source>
</evidence>
<feature type="transmembrane region" description="Helical" evidence="2">
    <location>
        <begin position="87"/>
        <end position="108"/>
    </location>
</feature>
<sequence length="215" mass="23340">MDDNPPTASVNSLTAGLDDLVSYLEGSTLVVQAYTDIIERKYARPALDKISRYFQGQTLTMTWATTTLTLFAVMSILPVLSFIGLSIFAFCSSMCIALTFGFAAVVVLETMFTTALLLALGGLLLFSFIITTLGAMAYLTFRVGQHLQTQGRFGIAEWAQETTQHFTSVSMKPEDNDDSDGSGVLIAHETNDKVKRENRSPSPSSRSFMASSGST</sequence>
<feature type="transmembrane region" description="Helical" evidence="2">
    <location>
        <begin position="115"/>
        <end position="139"/>
    </location>
</feature>
<proteinExistence type="predicted"/>
<reference evidence="3 4" key="1">
    <citation type="submission" date="2014-04" db="EMBL/GenBank/DDBJ databases">
        <authorList>
            <consortium name="DOE Joint Genome Institute"/>
            <person name="Kuo A."/>
            <person name="Ruytinx J."/>
            <person name="Rineau F."/>
            <person name="Colpaert J."/>
            <person name="Kohler A."/>
            <person name="Nagy L.G."/>
            <person name="Floudas D."/>
            <person name="Copeland A."/>
            <person name="Barry K.W."/>
            <person name="Cichocki N."/>
            <person name="Veneault-Fourrey C."/>
            <person name="LaButti K."/>
            <person name="Lindquist E.A."/>
            <person name="Lipzen A."/>
            <person name="Lundell T."/>
            <person name="Morin E."/>
            <person name="Murat C."/>
            <person name="Sun H."/>
            <person name="Tunlid A."/>
            <person name="Henrissat B."/>
            <person name="Grigoriev I.V."/>
            <person name="Hibbett D.S."/>
            <person name="Martin F."/>
            <person name="Nordberg H.P."/>
            <person name="Cantor M.N."/>
            <person name="Hua S.X."/>
        </authorList>
    </citation>
    <scope>NUCLEOTIDE SEQUENCE [LARGE SCALE GENOMIC DNA]</scope>
    <source>
        <strain evidence="3 4">UH-Slu-Lm8-n1</strain>
    </source>
</reference>
<evidence type="ECO:0000313" key="4">
    <source>
        <dbReference type="Proteomes" id="UP000054485"/>
    </source>
</evidence>
<protein>
    <submittedName>
        <fullName evidence="3">Uncharacterized protein</fullName>
    </submittedName>
</protein>
<dbReference type="OrthoDB" id="3159957at2759"/>
<keyword evidence="2" id="KW-0812">Transmembrane</keyword>
<name>A0A0D0AWK3_9AGAM</name>
<dbReference type="STRING" id="930992.A0A0D0AWK3"/>
<evidence type="ECO:0000256" key="2">
    <source>
        <dbReference type="SAM" id="Phobius"/>
    </source>
</evidence>
<keyword evidence="4" id="KW-1185">Reference proteome</keyword>
<dbReference type="HOGENOM" id="CLU_107238_0_0_1"/>
<feature type="transmembrane region" description="Helical" evidence="2">
    <location>
        <begin position="59"/>
        <end position="81"/>
    </location>
</feature>
<dbReference type="AlphaFoldDB" id="A0A0D0AWK3"/>
<dbReference type="EMBL" id="KN835164">
    <property type="protein sequence ID" value="KIK46056.1"/>
    <property type="molecule type" value="Genomic_DNA"/>
</dbReference>
<keyword evidence="2" id="KW-0472">Membrane</keyword>
<dbReference type="Proteomes" id="UP000054485">
    <property type="component" value="Unassembled WGS sequence"/>
</dbReference>
<keyword evidence="2" id="KW-1133">Transmembrane helix</keyword>
<feature type="compositionally biased region" description="Basic and acidic residues" evidence="1">
    <location>
        <begin position="189"/>
        <end position="199"/>
    </location>
</feature>
<gene>
    <name evidence="3" type="ORF">CY34DRAFT_800936</name>
</gene>